<dbReference type="AlphaFoldDB" id="A0A814GT33"/>
<evidence type="ECO:0000313" key="3">
    <source>
        <dbReference type="Proteomes" id="UP000663852"/>
    </source>
</evidence>
<protein>
    <submittedName>
        <fullName evidence="2">Uncharacterized protein</fullName>
    </submittedName>
</protein>
<proteinExistence type="predicted"/>
<dbReference type="Proteomes" id="UP000663852">
    <property type="component" value="Unassembled WGS sequence"/>
</dbReference>
<gene>
    <name evidence="2" type="ORF">EDS130_LOCUS14882</name>
</gene>
<name>A0A814GT33_ADIRI</name>
<evidence type="ECO:0000313" key="2">
    <source>
        <dbReference type="EMBL" id="CAF1000866.1"/>
    </source>
</evidence>
<dbReference type="OrthoDB" id="266053at2759"/>
<reference evidence="2" key="1">
    <citation type="submission" date="2021-02" db="EMBL/GenBank/DDBJ databases">
        <authorList>
            <person name="Nowell W R."/>
        </authorList>
    </citation>
    <scope>NUCLEOTIDE SEQUENCE</scope>
</reference>
<evidence type="ECO:0000256" key="1">
    <source>
        <dbReference type="SAM" id="Coils"/>
    </source>
</evidence>
<comment type="caution">
    <text evidence="2">The sequence shown here is derived from an EMBL/GenBank/DDBJ whole genome shotgun (WGS) entry which is preliminary data.</text>
</comment>
<feature type="coiled-coil region" evidence="1">
    <location>
        <begin position="198"/>
        <end position="225"/>
    </location>
</feature>
<dbReference type="EMBL" id="CAJNOJ010000061">
    <property type="protein sequence ID" value="CAF1000866.1"/>
    <property type="molecule type" value="Genomic_DNA"/>
</dbReference>
<keyword evidence="1" id="KW-0175">Coiled coil</keyword>
<organism evidence="2 3">
    <name type="scientific">Adineta ricciae</name>
    <name type="common">Rotifer</name>
    <dbReference type="NCBI Taxonomy" id="249248"/>
    <lineage>
        <taxon>Eukaryota</taxon>
        <taxon>Metazoa</taxon>
        <taxon>Spiralia</taxon>
        <taxon>Gnathifera</taxon>
        <taxon>Rotifera</taxon>
        <taxon>Eurotatoria</taxon>
        <taxon>Bdelloidea</taxon>
        <taxon>Adinetida</taxon>
        <taxon>Adinetidae</taxon>
        <taxon>Adineta</taxon>
    </lineage>
</organism>
<sequence length="499" mass="56956">MAKSSKLEDYWQKNNVESLLRDMTRVLAQQMPSDPAASIAQYLQNKYPKSFQNFAGSNGKTDSIRKTTTTTLQSKSVTSARCGVNVSAEKLNDSQLQCNTSNQSQNSHRSTIPTISAREHPEISIGSLMFANRVGQQVILSGKDIRSDHDILQDELLTRKKLHTPTSNVIMDDISNEVQQLETHDEPSVRQLVKYKQNIRTENKRRRHREELAELAKQIHDREEIFQQNNVAETDDKKQFETHDTELAAQPKAEEDVLNEEDVFQSRKQRFRERHKDRSLTTRTFEDGNKAPRMHGCICQVCGSVMNDEDYKRYSRQLSVQPVISSVTTNEDEDAIDDWFEPSSKISDSKSPVQWIPDQITPVPVHINPFEQNSFRTTEQTNDSTTTRHRPIIPTIVIDNGEELGHSRPIRLSESDSFVRTSTPSTKNQLSKTAGNFSFSRPVSVSPIKATSTTIAHAYIHMHKGSIRINCEIKVENIGHRKENADTLEYQKLSYIYIN</sequence>
<accession>A0A814GT33</accession>